<name>A0ABR8QWT0_9BACI</name>
<keyword evidence="1" id="KW-1133">Transmembrane helix</keyword>
<proteinExistence type="predicted"/>
<feature type="transmembrane region" description="Helical" evidence="1">
    <location>
        <begin position="7"/>
        <end position="29"/>
    </location>
</feature>
<comment type="caution">
    <text evidence="2">The sequence shown here is derived from an EMBL/GenBank/DDBJ whole genome shotgun (WGS) entry which is preliminary data.</text>
</comment>
<dbReference type="RefSeq" id="WP_191817335.1">
    <property type="nucleotide sequence ID" value="NZ_JACSQT010000023.1"/>
</dbReference>
<accession>A0ABR8QWT0</accession>
<reference evidence="2 3" key="1">
    <citation type="submission" date="2020-08" db="EMBL/GenBank/DDBJ databases">
        <title>A Genomic Blueprint of the Chicken Gut Microbiome.</title>
        <authorList>
            <person name="Gilroy R."/>
            <person name="Ravi A."/>
            <person name="Getino M."/>
            <person name="Pursley I."/>
            <person name="Horton D.L."/>
            <person name="Alikhan N.-F."/>
            <person name="Baker D."/>
            <person name="Gharbi K."/>
            <person name="Hall N."/>
            <person name="Watson M."/>
            <person name="Adriaenssens E.M."/>
            <person name="Foster-Nyarko E."/>
            <person name="Jarju S."/>
            <person name="Secka A."/>
            <person name="Antonio M."/>
            <person name="Oren A."/>
            <person name="Chaudhuri R."/>
            <person name="La Ragione R.M."/>
            <person name="Hildebrand F."/>
            <person name="Pallen M.J."/>
        </authorList>
    </citation>
    <scope>NUCLEOTIDE SEQUENCE [LARGE SCALE GENOMIC DNA]</scope>
    <source>
        <strain evidence="2 3">Sa5YUA1</strain>
    </source>
</reference>
<sequence>MKQIAKWLNIVLLIGGIMVFLGIVDIQKIEVHYISTLWRNLIFISTTLFTLIPLLLITLLLVFIGLKKWAFRVEKLSIGGFNVLFDNPNQLFKRQLRTFLDTKRTLFKVDLEHDNIKETLDSYFEVYKFVRDEIKILGDEKKRKSNKISKGTHLYDLSNEIIKELNDFLTTHQSNYRRWYTYIEKRDEENFYMKPIGELQQSYHDYEQLTTDFEKLNKFFTEQVAAEFDINIEKWGIQSA</sequence>
<dbReference type="EMBL" id="JACSQT010000023">
    <property type="protein sequence ID" value="MBD7939682.1"/>
    <property type="molecule type" value="Genomic_DNA"/>
</dbReference>
<keyword evidence="1" id="KW-0812">Transmembrane</keyword>
<protein>
    <submittedName>
        <fullName evidence="2">Uncharacterized protein</fullName>
    </submittedName>
</protein>
<evidence type="ECO:0000313" key="2">
    <source>
        <dbReference type="EMBL" id="MBD7939682.1"/>
    </source>
</evidence>
<keyword evidence="3" id="KW-1185">Reference proteome</keyword>
<organism evidence="2 3">
    <name type="scientific">Cytobacillus stercorigallinarum</name>
    <dbReference type="NCBI Taxonomy" id="2762240"/>
    <lineage>
        <taxon>Bacteria</taxon>
        <taxon>Bacillati</taxon>
        <taxon>Bacillota</taxon>
        <taxon>Bacilli</taxon>
        <taxon>Bacillales</taxon>
        <taxon>Bacillaceae</taxon>
        <taxon>Cytobacillus</taxon>
    </lineage>
</organism>
<evidence type="ECO:0000313" key="3">
    <source>
        <dbReference type="Proteomes" id="UP000657931"/>
    </source>
</evidence>
<dbReference type="Proteomes" id="UP000657931">
    <property type="component" value="Unassembled WGS sequence"/>
</dbReference>
<keyword evidence="1" id="KW-0472">Membrane</keyword>
<feature type="transmembrane region" description="Helical" evidence="1">
    <location>
        <begin position="41"/>
        <end position="66"/>
    </location>
</feature>
<evidence type="ECO:0000256" key="1">
    <source>
        <dbReference type="SAM" id="Phobius"/>
    </source>
</evidence>
<gene>
    <name evidence="2" type="ORF">H9655_21805</name>
</gene>